<keyword evidence="1" id="KW-0472">Membrane</keyword>
<keyword evidence="1" id="KW-0812">Transmembrane</keyword>
<proteinExistence type="predicted"/>
<feature type="transmembrane region" description="Helical" evidence="1">
    <location>
        <begin position="36"/>
        <end position="56"/>
    </location>
</feature>
<feature type="transmembrane region" description="Helical" evidence="1">
    <location>
        <begin position="106"/>
        <end position="130"/>
    </location>
</feature>
<keyword evidence="1" id="KW-1133">Transmembrane helix</keyword>
<dbReference type="Proteomes" id="UP000774570">
    <property type="component" value="Unassembled WGS sequence"/>
</dbReference>
<protein>
    <submittedName>
        <fullName evidence="2">Uncharacterized protein</fullName>
    </submittedName>
</protein>
<feature type="transmembrane region" description="Helical" evidence="1">
    <location>
        <begin position="161"/>
        <end position="180"/>
    </location>
</feature>
<evidence type="ECO:0000313" key="3">
    <source>
        <dbReference type="Proteomes" id="UP000774570"/>
    </source>
</evidence>
<dbReference type="EMBL" id="JAIBOA010000003">
    <property type="protein sequence ID" value="MBW8481822.1"/>
    <property type="molecule type" value="Genomic_DNA"/>
</dbReference>
<organism evidence="2 3">
    <name type="scientific">Actinomadura parmotrematis</name>
    <dbReference type="NCBI Taxonomy" id="2864039"/>
    <lineage>
        <taxon>Bacteria</taxon>
        <taxon>Bacillati</taxon>
        <taxon>Actinomycetota</taxon>
        <taxon>Actinomycetes</taxon>
        <taxon>Streptosporangiales</taxon>
        <taxon>Thermomonosporaceae</taxon>
        <taxon>Actinomadura</taxon>
    </lineage>
</organism>
<feature type="transmembrane region" description="Helical" evidence="1">
    <location>
        <begin position="63"/>
        <end position="86"/>
    </location>
</feature>
<feature type="transmembrane region" description="Helical" evidence="1">
    <location>
        <begin position="137"/>
        <end position="155"/>
    </location>
</feature>
<dbReference type="RefSeq" id="WP_220163863.1">
    <property type="nucleotide sequence ID" value="NZ_JAIBOA010000003.1"/>
</dbReference>
<sequence>MSRFALIAAPLLMFAYGVVRIFDGLDGHYGPGPAWTAGHVLFLGSLLLFGVGLVALRRASLVLAAVGLAGLAAFVRVAVVDIVVGLRASGPEEKSVLADRYADVPHVLPSVFYEVGPLLFMVGLVGTLVVLAVRRALPWWSPVLVAAGFAAITVRTGLLPVGAAVLAAGLLPAAVQAVPARKVRR</sequence>
<keyword evidence="3" id="KW-1185">Reference proteome</keyword>
<evidence type="ECO:0000313" key="2">
    <source>
        <dbReference type="EMBL" id="MBW8481822.1"/>
    </source>
</evidence>
<gene>
    <name evidence="2" type="ORF">K1Y72_05530</name>
</gene>
<comment type="caution">
    <text evidence="2">The sequence shown here is derived from an EMBL/GenBank/DDBJ whole genome shotgun (WGS) entry which is preliminary data.</text>
</comment>
<accession>A0ABS7FN58</accession>
<evidence type="ECO:0000256" key="1">
    <source>
        <dbReference type="SAM" id="Phobius"/>
    </source>
</evidence>
<name>A0ABS7FN58_9ACTN</name>
<reference evidence="2 3" key="1">
    <citation type="submission" date="2021-07" db="EMBL/GenBank/DDBJ databases">
        <title>Actinomadura sp. PM05-2 isolated from lichen.</title>
        <authorList>
            <person name="Somphong A."/>
            <person name="Phongsopitanun W."/>
            <person name="Tanasupawat S."/>
            <person name="Peongsungnone V."/>
        </authorList>
    </citation>
    <scope>NUCLEOTIDE SEQUENCE [LARGE SCALE GENOMIC DNA]</scope>
    <source>
        <strain evidence="2 3">PM05-2</strain>
    </source>
</reference>